<evidence type="ECO:0000259" key="8">
    <source>
        <dbReference type="Pfam" id="PF12821"/>
    </source>
</evidence>
<feature type="transmembrane region" description="Helical" evidence="6">
    <location>
        <begin position="471"/>
        <end position="488"/>
    </location>
</feature>
<evidence type="ECO:0000256" key="5">
    <source>
        <dbReference type="ARBA" id="ARBA00034125"/>
    </source>
</evidence>
<name>A0A4P9WLH9_9FUNG</name>
<keyword evidence="4 6" id="KW-0472">Membrane</keyword>
<feature type="domain" description="Threonine/Serine exporter ThrE" evidence="8">
    <location>
        <begin position="371"/>
        <end position="483"/>
    </location>
</feature>
<organism evidence="9 10">
    <name type="scientific">Blyttiomyces helicus</name>
    <dbReference type="NCBI Taxonomy" id="388810"/>
    <lineage>
        <taxon>Eukaryota</taxon>
        <taxon>Fungi</taxon>
        <taxon>Fungi incertae sedis</taxon>
        <taxon>Chytridiomycota</taxon>
        <taxon>Chytridiomycota incertae sedis</taxon>
        <taxon>Chytridiomycetes</taxon>
        <taxon>Chytridiomycetes incertae sedis</taxon>
        <taxon>Blyttiomyces</taxon>
    </lineage>
</organism>
<evidence type="ECO:0000256" key="2">
    <source>
        <dbReference type="ARBA" id="ARBA00022692"/>
    </source>
</evidence>
<feature type="domain" description="Threonine/serine exporter-like N-terminal" evidence="7">
    <location>
        <begin position="163"/>
        <end position="323"/>
    </location>
</feature>
<protein>
    <recommendedName>
        <fullName evidence="11">Threonine/serine exporter-like N-terminal domain-containing protein</fullName>
    </recommendedName>
</protein>
<dbReference type="PANTHER" id="PTHR31082">
    <property type="entry name" value="PHEROMONE-REGULATED MEMBRANE PROTEIN 10"/>
    <property type="match status" value="1"/>
</dbReference>
<dbReference type="InterPro" id="IPR051361">
    <property type="entry name" value="ThrE/Ser_Exporter"/>
</dbReference>
<comment type="subcellular location">
    <subcellularLocation>
        <location evidence="1">Membrane</location>
        <topology evidence="1">Multi-pass membrane protein</topology>
    </subcellularLocation>
</comment>
<dbReference type="EMBL" id="KZ994404">
    <property type="protein sequence ID" value="RKO93025.1"/>
    <property type="molecule type" value="Genomic_DNA"/>
</dbReference>
<dbReference type="InterPro" id="IPR024528">
    <property type="entry name" value="ThrE_2"/>
</dbReference>
<evidence type="ECO:0000313" key="10">
    <source>
        <dbReference type="Proteomes" id="UP000269721"/>
    </source>
</evidence>
<sequence length="505" mass="52457">IPWAVHGANQDAREAGMLCGLALALASHGAPLYRVEHRISMAADELGIPISIFSLPSTLMISVGDGSLRHPSRTQYLSVSLAFNMSKLHEADQLAKRISEIRTRKVATAGDGAGLAGGGGGGGGGRRGSAFAGRGSVVGMGRSSVVGGRSSVAMGKARVPPPPIDEILTKLDAINQEDGYPVIVRILASAVQSAMIAVLLFRASWADGIASFVLGAVTGIGVHLSHEYGFEGAIEVLMSIAVSAGAKFLAQLPFWADVSGTGFGLCTEVTEICAIAQLMPGVTITLGMLEMGSNNPVAGSVRMFQSFIRTLKLGYGITTGTRVAYYILEIFGGSNAGDVKACPTSSPSTEFIELWRSLLFIPMNIAILILLKANISQWPHMSVASVVGFGVSQVAGRFFKPDIAAGMAAFAIGTVANIHARRTNNIAIAAVLAGIFWLVPGGVGVKGAIAAFSSDSLASGTSFGIDMSTRAMSIAVGLFVANSLAFPIRVQENQPFSNQDILMTV</sequence>
<evidence type="ECO:0008006" key="11">
    <source>
        <dbReference type="Google" id="ProtNLM"/>
    </source>
</evidence>
<dbReference type="GO" id="GO:0022857">
    <property type="term" value="F:transmembrane transporter activity"/>
    <property type="evidence" value="ECO:0007669"/>
    <property type="project" value="InterPro"/>
</dbReference>
<feature type="transmembrane region" description="Helical" evidence="6">
    <location>
        <begin position="426"/>
        <end position="451"/>
    </location>
</feature>
<evidence type="ECO:0000256" key="4">
    <source>
        <dbReference type="ARBA" id="ARBA00023136"/>
    </source>
</evidence>
<evidence type="ECO:0000256" key="3">
    <source>
        <dbReference type="ARBA" id="ARBA00022989"/>
    </source>
</evidence>
<gene>
    <name evidence="9" type="ORF">BDK51DRAFT_25066</name>
</gene>
<dbReference type="OrthoDB" id="413008at2759"/>
<dbReference type="AlphaFoldDB" id="A0A4P9WLH9"/>
<accession>A0A4P9WLH9</accession>
<feature type="non-terminal residue" evidence="9">
    <location>
        <position position="1"/>
    </location>
</feature>
<comment type="similarity">
    <text evidence="5">Belongs to the ThrE exporter (TC 2.A.79) family.</text>
</comment>
<evidence type="ECO:0000256" key="1">
    <source>
        <dbReference type="ARBA" id="ARBA00004141"/>
    </source>
</evidence>
<dbReference type="Proteomes" id="UP000269721">
    <property type="component" value="Unassembled WGS sequence"/>
</dbReference>
<evidence type="ECO:0000259" key="7">
    <source>
        <dbReference type="Pfam" id="PF06738"/>
    </source>
</evidence>
<keyword evidence="3 6" id="KW-1133">Transmembrane helix</keyword>
<keyword evidence="2 6" id="KW-0812">Transmembrane</keyword>
<dbReference type="GO" id="GO:0016020">
    <property type="term" value="C:membrane"/>
    <property type="evidence" value="ECO:0007669"/>
    <property type="project" value="UniProtKB-SubCell"/>
</dbReference>
<dbReference type="Pfam" id="PF06738">
    <property type="entry name" value="ThrE"/>
    <property type="match status" value="2"/>
</dbReference>
<dbReference type="InterPro" id="IPR010619">
    <property type="entry name" value="ThrE-like_N"/>
</dbReference>
<reference evidence="10" key="1">
    <citation type="journal article" date="2018" name="Nat. Microbiol.">
        <title>Leveraging single-cell genomics to expand the fungal tree of life.</title>
        <authorList>
            <person name="Ahrendt S.R."/>
            <person name="Quandt C.A."/>
            <person name="Ciobanu D."/>
            <person name="Clum A."/>
            <person name="Salamov A."/>
            <person name="Andreopoulos B."/>
            <person name="Cheng J.F."/>
            <person name="Woyke T."/>
            <person name="Pelin A."/>
            <person name="Henrissat B."/>
            <person name="Reynolds N.K."/>
            <person name="Benny G.L."/>
            <person name="Smith M.E."/>
            <person name="James T.Y."/>
            <person name="Grigoriev I.V."/>
        </authorList>
    </citation>
    <scope>NUCLEOTIDE SEQUENCE [LARGE SCALE GENOMIC DNA]</scope>
</reference>
<evidence type="ECO:0000313" key="9">
    <source>
        <dbReference type="EMBL" id="RKO93025.1"/>
    </source>
</evidence>
<evidence type="ECO:0000256" key="6">
    <source>
        <dbReference type="SAM" id="Phobius"/>
    </source>
</evidence>
<keyword evidence="10" id="KW-1185">Reference proteome</keyword>
<proteinExistence type="inferred from homology"/>
<dbReference type="PANTHER" id="PTHR31082:SF4">
    <property type="entry name" value="PHEROMONE-REGULATED MEMBRANE PROTEIN 10"/>
    <property type="match status" value="1"/>
</dbReference>
<dbReference type="Pfam" id="PF12821">
    <property type="entry name" value="ThrE_2"/>
    <property type="match status" value="1"/>
</dbReference>
<feature type="domain" description="Threonine/serine exporter-like N-terminal" evidence="7">
    <location>
        <begin position="21"/>
        <end position="100"/>
    </location>
</feature>